<dbReference type="Pfam" id="PF07705">
    <property type="entry name" value="CARDB"/>
    <property type="match status" value="4"/>
</dbReference>
<dbReference type="Gene3D" id="2.60.40.10">
    <property type="entry name" value="Immunoglobulins"/>
    <property type="match status" value="6"/>
</dbReference>
<protein>
    <recommendedName>
        <fullName evidence="2">CARDB domain-containing protein</fullName>
    </recommendedName>
</protein>
<dbReference type="EMBL" id="KP211871">
    <property type="protein sequence ID" value="ANV80102.1"/>
    <property type="molecule type" value="Genomic_DNA"/>
</dbReference>
<reference evidence="3" key="1">
    <citation type="submission" date="2014-11" db="EMBL/GenBank/DDBJ databases">
        <authorList>
            <person name="Zhu J."/>
            <person name="Qi W."/>
            <person name="Song R."/>
        </authorList>
    </citation>
    <scope>NUCLEOTIDE SEQUENCE</scope>
</reference>
<organism evidence="3">
    <name type="scientific">uncultured Poseidoniia archaeon</name>
    <dbReference type="NCBI Taxonomy" id="1697135"/>
    <lineage>
        <taxon>Archaea</taxon>
        <taxon>Methanobacteriati</taxon>
        <taxon>Thermoplasmatota</taxon>
        <taxon>Candidatus Poseidoniia</taxon>
        <taxon>environmental samples</taxon>
    </lineage>
</organism>
<feature type="domain" description="CARDB" evidence="2">
    <location>
        <begin position="162"/>
        <end position="260"/>
    </location>
</feature>
<dbReference type="InterPro" id="IPR011635">
    <property type="entry name" value="CARDB"/>
</dbReference>
<evidence type="ECO:0000259" key="2">
    <source>
        <dbReference type="Pfam" id="PF07705"/>
    </source>
</evidence>
<evidence type="ECO:0000256" key="1">
    <source>
        <dbReference type="SAM" id="MobiDB-lite"/>
    </source>
</evidence>
<dbReference type="InterPro" id="IPR013783">
    <property type="entry name" value="Ig-like_fold"/>
</dbReference>
<evidence type="ECO:0000313" key="3">
    <source>
        <dbReference type="EMBL" id="ANV80102.1"/>
    </source>
</evidence>
<feature type="region of interest" description="Disordered" evidence="1">
    <location>
        <begin position="824"/>
        <end position="850"/>
    </location>
</feature>
<dbReference type="AlphaFoldDB" id="A0A1B1TCU3"/>
<reference evidence="3" key="2">
    <citation type="journal article" date="2015" name="ISME J.">
        <title>A new class of marine Euryarchaeota group II from the Mediterranean deep chlorophyll maximum.</title>
        <authorList>
            <person name="Martin-Cuadrado A.B."/>
            <person name="Garcia-Heredia I."/>
            <person name="Molto A.G."/>
            <person name="Lopez-Ubeda R."/>
            <person name="Kimes N."/>
            <person name="Lopez-Garcia P."/>
            <person name="Moreira D."/>
            <person name="Rodriguez-Valera F."/>
        </authorList>
    </citation>
    <scope>NUCLEOTIDE SEQUENCE</scope>
</reference>
<name>A0A1B1TCU3_9ARCH</name>
<sequence>MKRLTTGIATVFGAVLVILLFTNDAEAIDADLVPVNFTFSPDYPVQGEALDIYFEVINTGIEPASNVEIVVWNSTSECDVDDGCLPIFESTESTIAQDKSAIIDFSCGVDLCGGTGDRVLTIGVDYNGDIEETNESNNRIVYEFTIYEQPLANLRGLPVQVNVMLTPESPAEEDSVDILVLFENDGRVDCSNYYIKFSQTFDGTTTTIEDAQIRSILSPGESGQFNITWNPSDVGDYTITVLLDSGEGVDEFKEDDNVLTTEISVRAHNPELTLDISRNITIMPNDNWLESIFDQHSVDLEVHIFNEDYMKSAEDVRVGFYDLPEGGEETFIGYSFISSIDNATRVGEEIIPGTNPALITWDSSSGTNILGNHTIIIRIDPLDEISEWNEMDNNFTFEVKVLESKPDITIFDVLVVGQAVRGMPSDVIFTVYNKGSKDISDCKIDFRIDGDLIESWDVSIQEGDFYNVTSSYVWDQQQPSVSGHADPSKIISELDEGNNVKSLLVNVAAPEYDLTLVTVDSNEVIFKGDQVSMIVQVRNNLAVIPNFRLAVYLDNSSSPEIQTYDFEGNAIYYVSQEKLGYEETRFVTVYWKSTNLVGNHNITIEAEITNSDFEDQNLTDNKLNTSIFVKAKNYQLSVEMINIPDLIYLNQTLEISVSSLNFGPEICCECPVGTDFANSSDCIGAEISLYINEELFQIYQTSPLGRVNGEEIHTFTWTPEEPGNYYIEARIDPDNIIDEYNELDNTAYAEVNVTIQEFVVVEPEIVEDDSSLINEPLVWVPLVLLSVLGLGIFGYSRLGDGGDYLDYYEDDDVAANVPSKQSGFRYDPVTGNTYDSQTGEIIQQGGKKKN</sequence>
<feature type="domain" description="CARDB" evidence="2">
    <location>
        <begin position="405"/>
        <end position="502"/>
    </location>
</feature>
<feature type="domain" description="CARDB" evidence="2">
    <location>
        <begin position="685"/>
        <end position="747"/>
    </location>
</feature>
<accession>A0A1B1TCU3</accession>
<feature type="compositionally biased region" description="Polar residues" evidence="1">
    <location>
        <begin position="830"/>
        <end position="841"/>
    </location>
</feature>
<proteinExistence type="predicted"/>
<feature type="domain" description="CARDB" evidence="2">
    <location>
        <begin position="30"/>
        <end position="139"/>
    </location>
</feature>